<dbReference type="InterPro" id="IPR002076">
    <property type="entry name" value="ELO_fam"/>
</dbReference>
<comment type="caution">
    <text evidence="10">Lacks conserved residue(s) required for the propagation of feature annotation.</text>
</comment>
<evidence type="ECO:0000256" key="11">
    <source>
        <dbReference type="SAM" id="MobiDB-lite"/>
    </source>
</evidence>
<feature type="region of interest" description="Disordered" evidence="11">
    <location>
        <begin position="138"/>
        <end position="163"/>
    </location>
</feature>
<comment type="caution">
    <text evidence="12">The sequence shown here is derived from an EMBL/GenBank/DDBJ whole genome shotgun (WGS) entry which is preliminary data.</text>
</comment>
<keyword evidence="13" id="KW-1185">Reference proteome</keyword>
<feature type="compositionally biased region" description="Polar residues" evidence="11">
    <location>
        <begin position="146"/>
        <end position="163"/>
    </location>
</feature>
<dbReference type="OrthoDB" id="434092at2759"/>
<accession>A0A6S7FK40</accession>
<keyword evidence="3 10" id="KW-0808">Transferase</keyword>
<reference evidence="12" key="1">
    <citation type="submission" date="2020-04" db="EMBL/GenBank/DDBJ databases">
        <authorList>
            <person name="Alioto T."/>
            <person name="Alioto T."/>
            <person name="Gomez Garrido J."/>
        </authorList>
    </citation>
    <scope>NUCLEOTIDE SEQUENCE</scope>
    <source>
        <strain evidence="12">A484AB</strain>
    </source>
</reference>
<dbReference type="GO" id="GO:0005789">
    <property type="term" value="C:endoplasmic reticulum membrane"/>
    <property type="evidence" value="ECO:0007669"/>
    <property type="project" value="TreeGrafter"/>
</dbReference>
<evidence type="ECO:0000256" key="9">
    <source>
        <dbReference type="ARBA" id="ARBA00023160"/>
    </source>
</evidence>
<feature type="transmembrane region" description="Helical" evidence="10">
    <location>
        <begin position="44"/>
        <end position="66"/>
    </location>
</feature>
<dbReference type="PANTHER" id="PTHR11157:SF126">
    <property type="entry name" value="ELONGATION OF VERY LONG CHAIN FATTY ACIDS PROTEIN"/>
    <property type="match status" value="1"/>
</dbReference>
<dbReference type="PANTHER" id="PTHR11157">
    <property type="entry name" value="FATTY ACID ACYL TRANSFERASE-RELATED"/>
    <property type="match status" value="1"/>
</dbReference>
<protein>
    <recommendedName>
        <fullName evidence="10">Elongation of very long chain fatty acids protein</fullName>
        <ecNumber evidence="10">2.3.1.199</ecNumber>
    </recommendedName>
    <alternativeName>
        <fullName evidence="10">Very-long-chain 3-oxoacyl-CoA synthase</fullName>
    </alternativeName>
</protein>
<dbReference type="PROSITE" id="PS01188">
    <property type="entry name" value="ELO"/>
    <property type="match status" value="1"/>
</dbReference>
<evidence type="ECO:0000256" key="1">
    <source>
        <dbReference type="ARBA" id="ARBA00004141"/>
    </source>
</evidence>
<dbReference type="EC" id="2.3.1.199" evidence="10"/>
<evidence type="ECO:0000313" key="12">
    <source>
        <dbReference type="EMBL" id="CAB3979678.1"/>
    </source>
</evidence>
<evidence type="ECO:0000313" key="13">
    <source>
        <dbReference type="Proteomes" id="UP001152795"/>
    </source>
</evidence>
<keyword evidence="8 10" id="KW-0472">Membrane</keyword>
<keyword evidence="4 10" id="KW-0812">Transmembrane</keyword>
<keyword evidence="6 10" id="KW-1133">Transmembrane helix</keyword>
<comment type="similarity">
    <text evidence="10">Belongs to the ELO family.</text>
</comment>
<dbReference type="EMBL" id="CACRXK020000219">
    <property type="protein sequence ID" value="CAB3979678.1"/>
    <property type="molecule type" value="Genomic_DNA"/>
</dbReference>
<evidence type="ECO:0000256" key="2">
    <source>
        <dbReference type="ARBA" id="ARBA00022516"/>
    </source>
</evidence>
<name>A0A6S7FK40_PARCT</name>
<comment type="subcellular location">
    <subcellularLocation>
        <location evidence="1">Membrane</location>
        <topology evidence="1">Multi-pass membrane protein</topology>
    </subcellularLocation>
</comment>
<proteinExistence type="inferred from homology"/>
<feature type="transmembrane region" description="Helical" evidence="10">
    <location>
        <begin position="78"/>
        <end position="96"/>
    </location>
</feature>
<keyword evidence="9 10" id="KW-0275">Fatty acid biosynthesis</keyword>
<evidence type="ECO:0000256" key="6">
    <source>
        <dbReference type="ARBA" id="ARBA00022989"/>
    </source>
</evidence>
<evidence type="ECO:0000256" key="8">
    <source>
        <dbReference type="ARBA" id="ARBA00023136"/>
    </source>
</evidence>
<dbReference type="AlphaFoldDB" id="A0A6S7FK40"/>
<dbReference type="InterPro" id="IPR030457">
    <property type="entry name" value="ELO_CS"/>
</dbReference>
<sequence length="163" mass="19303">MLDTIFFILRKKNNQITFLHVYHHTSILVLWWIGIKWVPGGSSFYSSMVNSFVHVVMYTYYGLSVFPSIRSYLWWKRYLTQLQLIQFVSYLMQAILGLRENCGFPRWMGYGMLLYMVSMLTLFGNFYYKTYRDAKSKQEGKHNSRNDTVVNGVTQNGSQKKLN</sequence>
<keyword evidence="7 10" id="KW-0443">Lipid metabolism</keyword>
<gene>
    <name evidence="12" type="ORF">PACLA_8A076757</name>
</gene>
<dbReference type="GO" id="GO:0034626">
    <property type="term" value="P:fatty acid elongation, polyunsaturated fatty acid"/>
    <property type="evidence" value="ECO:0007669"/>
    <property type="project" value="TreeGrafter"/>
</dbReference>
<dbReference type="Pfam" id="PF01151">
    <property type="entry name" value="ELO"/>
    <property type="match status" value="1"/>
</dbReference>
<evidence type="ECO:0000256" key="10">
    <source>
        <dbReference type="RuleBase" id="RU361115"/>
    </source>
</evidence>
<dbReference type="GO" id="GO:0030148">
    <property type="term" value="P:sphingolipid biosynthetic process"/>
    <property type="evidence" value="ECO:0007669"/>
    <property type="project" value="TreeGrafter"/>
</dbReference>
<feature type="transmembrane region" description="Helical" evidence="10">
    <location>
        <begin position="108"/>
        <end position="128"/>
    </location>
</feature>
<feature type="transmembrane region" description="Helical" evidence="10">
    <location>
        <begin position="21"/>
        <end position="38"/>
    </location>
</feature>
<evidence type="ECO:0000256" key="4">
    <source>
        <dbReference type="ARBA" id="ARBA00022692"/>
    </source>
</evidence>
<keyword evidence="2 10" id="KW-0444">Lipid biosynthesis</keyword>
<evidence type="ECO:0000256" key="7">
    <source>
        <dbReference type="ARBA" id="ARBA00023098"/>
    </source>
</evidence>
<dbReference type="GO" id="GO:0019367">
    <property type="term" value="P:fatty acid elongation, saturated fatty acid"/>
    <property type="evidence" value="ECO:0007669"/>
    <property type="project" value="TreeGrafter"/>
</dbReference>
<dbReference type="GO" id="GO:0034625">
    <property type="term" value="P:fatty acid elongation, monounsaturated fatty acid"/>
    <property type="evidence" value="ECO:0007669"/>
    <property type="project" value="TreeGrafter"/>
</dbReference>
<dbReference type="Proteomes" id="UP001152795">
    <property type="component" value="Unassembled WGS sequence"/>
</dbReference>
<evidence type="ECO:0000256" key="3">
    <source>
        <dbReference type="ARBA" id="ARBA00022679"/>
    </source>
</evidence>
<evidence type="ECO:0000256" key="5">
    <source>
        <dbReference type="ARBA" id="ARBA00022832"/>
    </source>
</evidence>
<dbReference type="GO" id="GO:0009922">
    <property type="term" value="F:fatty acid elongase activity"/>
    <property type="evidence" value="ECO:0007669"/>
    <property type="project" value="UniProtKB-EC"/>
</dbReference>
<keyword evidence="5 10" id="KW-0276">Fatty acid metabolism</keyword>
<organism evidence="12 13">
    <name type="scientific">Paramuricea clavata</name>
    <name type="common">Red gorgonian</name>
    <name type="synonym">Violescent sea-whip</name>
    <dbReference type="NCBI Taxonomy" id="317549"/>
    <lineage>
        <taxon>Eukaryota</taxon>
        <taxon>Metazoa</taxon>
        <taxon>Cnidaria</taxon>
        <taxon>Anthozoa</taxon>
        <taxon>Octocorallia</taxon>
        <taxon>Malacalcyonacea</taxon>
        <taxon>Plexauridae</taxon>
        <taxon>Paramuricea</taxon>
    </lineage>
</organism>
<dbReference type="GO" id="GO:0042761">
    <property type="term" value="P:very long-chain fatty acid biosynthetic process"/>
    <property type="evidence" value="ECO:0007669"/>
    <property type="project" value="TreeGrafter"/>
</dbReference>
<comment type="catalytic activity">
    <reaction evidence="10">
        <text>a very-long-chain acyl-CoA + malonyl-CoA + H(+) = a very-long-chain 3-oxoacyl-CoA + CO2 + CoA</text>
        <dbReference type="Rhea" id="RHEA:32727"/>
        <dbReference type="ChEBI" id="CHEBI:15378"/>
        <dbReference type="ChEBI" id="CHEBI:16526"/>
        <dbReference type="ChEBI" id="CHEBI:57287"/>
        <dbReference type="ChEBI" id="CHEBI:57384"/>
        <dbReference type="ChEBI" id="CHEBI:90725"/>
        <dbReference type="ChEBI" id="CHEBI:90736"/>
        <dbReference type="EC" id="2.3.1.199"/>
    </reaction>
</comment>